<name>A0A9Q0D015_9POAL</name>
<feature type="domain" description="DUF632" evidence="2">
    <location>
        <begin position="394"/>
        <end position="697"/>
    </location>
</feature>
<reference evidence="4" key="1">
    <citation type="journal article" date="2022" name="Cell">
        <title>Repeat-based holocentromeres influence genome architecture and karyotype evolution.</title>
        <authorList>
            <person name="Hofstatter P.G."/>
            <person name="Thangavel G."/>
            <person name="Lux T."/>
            <person name="Neumann P."/>
            <person name="Vondrak T."/>
            <person name="Novak P."/>
            <person name="Zhang M."/>
            <person name="Costa L."/>
            <person name="Castellani M."/>
            <person name="Scott A."/>
            <person name="Toegelov H."/>
            <person name="Fuchs J."/>
            <person name="Mata-Sucre Y."/>
            <person name="Dias Y."/>
            <person name="Vanzela A.L.L."/>
            <person name="Huettel B."/>
            <person name="Almeida C.C.S."/>
            <person name="Simkova H."/>
            <person name="Souza G."/>
            <person name="Pedrosa-Harand A."/>
            <person name="Macas J."/>
            <person name="Mayer K.F.X."/>
            <person name="Houben A."/>
            <person name="Marques A."/>
        </authorList>
    </citation>
    <scope>NUCLEOTIDE SEQUENCE</scope>
    <source>
        <strain evidence="4">RhyBre1mFocal</strain>
    </source>
</reference>
<dbReference type="OrthoDB" id="1925648at2759"/>
<feature type="compositionally biased region" description="Basic and acidic residues" evidence="1">
    <location>
        <begin position="89"/>
        <end position="99"/>
    </location>
</feature>
<evidence type="ECO:0000313" key="5">
    <source>
        <dbReference type="Proteomes" id="UP001151287"/>
    </source>
</evidence>
<evidence type="ECO:0000259" key="3">
    <source>
        <dbReference type="Pfam" id="PF04783"/>
    </source>
</evidence>
<feature type="region of interest" description="Disordered" evidence="1">
    <location>
        <begin position="66"/>
        <end position="149"/>
    </location>
</feature>
<gene>
    <name evidence="4" type="ORF">LUZ63_003094</name>
</gene>
<feature type="compositionally biased region" description="Basic and acidic residues" evidence="1">
    <location>
        <begin position="304"/>
        <end position="319"/>
    </location>
</feature>
<dbReference type="InterPro" id="IPR006868">
    <property type="entry name" value="DUF630"/>
</dbReference>
<proteinExistence type="predicted"/>
<dbReference type="Proteomes" id="UP001151287">
    <property type="component" value="Unassembled WGS sequence"/>
</dbReference>
<accession>A0A9Q0D015</accession>
<comment type="caution">
    <text evidence="4">The sequence shown here is derived from an EMBL/GenBank/DDBJ whole genome shotgun (WGS) entry which is preliminary data.</text>
</comment>
<feature type="compositionally biased region" description="Low complexity" evidence="1">
    <location>
        <begin position="269"/>
        <end position="281"/>
    </location>
</feature>
<dbReference type="Pfam" id="PF04782">
    <property type="entry name" value="DUF632"/>
    <property type="match status" value="1"/>
</dbReference>
<evidence type="ECO:0000313" key="4">
    <source>
        <dbReference type="EMBL" id="KAJ1703315.1"/>
    </source>
</evidence>
<dbReference type="Pfam" id="PF04783">
    <property type="entry name" value="DUF630"/>
    <property type="match status" value="1"/>
</dbReference>
<evidence type="ECO:0000259" key="2">
    <source>
        <dbReference type="Pfam" id="PF04782"/>
    </source>
</evidence>
<keyword evidence="5" id="KW-1185">Reference proteome</keyword>
<feature type="region of interest" description="Disordered" evidence="1">
    <location>
        <begin position="269"/>
        <end position="340"/>
    </location>
</feature>
<feature type="compositionally biased region" description="Polar residues" evidence="1">
    <location>
        <begin position="103"/>
        <end position="115"/>
    </location>
</feature>
<feature type="compositionally biased region" description="Basic and acidic residues" evidence="1">
    <location>
        <begin position="282"/>
        <end position="293"/>
    </location>
</feature>
<feature type="compositionally biased region" description="Low complexity" evidence="1">
    <location>
        <begin position="331"/>
        <end position="340"/>
    </location>
</feature>
<dbReference type="EMBL" id="JAMQYH010000001">
    <property type="protein sequence ID" value="KAJ1703315.1"/>
    <property type="molecule type" value="Genomic_DNA"/>
</dbReference>
<feature type="domain" description="DUF630" evidence="3">
    <location>
        <begin position="1"/>
        <end position="60"/>
    </location>
</feature>
<evidence type="ECO:0008006" key="6">
    <source>
        <dbReference type="Google" id="ProtNLM"/>
    </source>
</evidence>
<dbReference type="AlphaFoldDB" id="A0A9Q0D015"/>
<dbReference type="PANTHER" id="PTHR21450:SF2">
    <property type="entry name" value="FAMILY PROTEIN, PUTATIVE (DUF630 AND DUF632)-RELATED"/>
    <property type="match status" value="1"/>
</dbReference>
<dbReference type="InterPro" id="IPR006867">
    <property type="entry name" value="DUF632"/>
</dbReference>
<sequence>MGCRISKSDEPTVPVILCRERRDLIRAASDHRRTLASAHSAYFHSLSRVGDALLQFVQQDFSSISSPSALTLPPSPDGKNVGNSKSKSPKSESIEKESDLALSDSSVSPFHSSCASPHLGQDPDPHCLSGSDNEGTAVGEDTGFRGNPQWPPYAGFTAYPGLIPTMGMGNYRYNYMKSSSTVPATVYQQAYGDNTNQVYMDYGYGYNYPMYGFEMPPEPVQLQKREEQIDVESPLPPPPEPTVSGWDFFNPFDLYEQSLNTSFAGVSGFSSGSIRSSPNSSEVREREGIPHLEEETEPESCRGSSKEDISSCEMGHEESTDAVQGVDESENVVQPTEPVEPVEPVELTSDHQINVKTKKVKRVSFEEDVVLVTENGGSNESLDLIVQTGTRKVEEAVMEIKKEFGSLVSCGAEVAKLLEVGSVQYQSRNRVLRFILSRILGILPSTSFRTSQENSTIKLENTGDAFEFNNLSSILDRLYAWEKKLYKEVKEEEKLRLRYEREWKRLKTLDENGAEASKIDATRTVIRKLGTQLNIAMREVEFISSRIHKLRDDELQPALTNLFQGLKRMWRLIFSSHHKQLQAVLESKPDRLVLEKQFHTRTSDPTIQLELELLNWGSSFSNWIQAQNSYVHTLNQYLLKWLPQYTEETDDGPCPFSPTHIGAPPVFILSNDWAHMAERVSECNVADKIHAFALSVHLLLERQDLERHHKIKADYLSKDLAKRVRILNSSLNLEEGDNTMDGRMVTIEGLMKRLDLEKAKHRDAANLVQEASTGNLKAGLGPIFTALESYSSEVLRGFEEVRFPNGGIT</sequence>
<protein>
    <recommendedName>
        <fullName evidence="6">Nitrate regulatory gene2 protein-like</fullName>
    </recommendedName>
</protein>
<dbReference type="PANTHER" id="PTHR21450">
    <property type="entry name" value="PROTEIN ALTERED PHOSPHATE STARVATION RESPONSE 1"/>
    <property type="match status" value="1"/>
</dbReference>
<organism evidence="4 5">
    <name type="scientific">Rhynchospora breviuscula</name>
    <dbReference type="NCBI Taxonomy" id="2022672"/>
    <lineage>
        <taxon>Eukaryota</taxon>
        <taxon>Viridiplantae</taxon>
        <taxon>Streptophyta</taxon>
        <taxon>Embryophyta</taxon>
        <taxon>Tracheophyta</taxon>
        <taxon>Spermatophyta</taxon>
        <taxon>Magnoliopsida</taxon>
        <taxon>Liliopsida</taxon>
        <taxon>Poales</taxon>
        <taxon>Cyperaceae</taxon>
        <taxon>Cyperoideae</taxon>
        <taxon>Rhynchosporeae</taxon>
        <taxon>Rhynchospora</taxon>
    </lineage>
</organism>
<evidence type="ECO:0000256" key="1">
    <source>
        <dbReference type="SAM" id="MobiDB-lite"/>
    </source>
</evidence>